<reference evidence="2" key="1">
    <citation type="submission" date="2023-11" db="UniProtKB">
        <authorList>
            <consortium name="WormBaseParasite"/>
        </authorList>
    </citation>
    <scope>IDENTIFICATION</scope>
</reference>
<dbReference type="WBParaSite" id="SMTH1_2120.1">
    <property type="protein sequence ID" value="SMTH1_2120.1"/>
    <property type="gene ID" value="SMTH1_2120"/>
</dbReference>
<accession>A0AA85B0E3</accession>
<organism evidence="1 2">
    <name type="scientific">Schistosoma mattheei</name>
    <dbReference type="NCBI Taxonomy" id="31246"/>
    <lineage>
        <taxon>Eukaryota</taxon>
        <taxon>Metazoa</taxon>
        <taxon>Spiralia</taxon>
        <taxon>Lophotrochozoa</taxon>
        <taxon>Platyhelminthes</taxon>
        <taxon>Trematoda</taxon>
        <taxon>Digenea</taxon>
        <taxon>Strigeidida</taxon>
        <taxon>Schistosomatoidea</taxon>
        <taxon>Schistosomatidae</taxon>
        <taxon>Schistosoma</taxon>
    </lineage>
</organism>
<sequence length="209" mass="22680">MTLPSDRLQLLFERHLDLLVKFRTQLLNHSCYEDATEVDGLISQIHNELENDSSLHESSMNCTSNETVIHDAPSGPALSIPETCPVMESNSIIPQTACADSNVSSSRKDPIVLSENMSHTSNSGQKSNTILIDAVCFSDLLSTNGILKRSDGNASQESNPNDLIYIVADPHHLVSPSGLSTQRGKYASNRVTSTVPRVCEDPTLFRGGG</sequence>
<name>A0AA85B0E3_9TREM</name>
<dbReference type="AlphaFoldDB" id="A0AA85B0E3"/>
<evidence type="ECO:0000313" key="1">
    <source>
        <dbReference type="Proteomes" id="UP000050791"/>
    </source>
</evidence>
<proteinExistence type="predicted"/>
<evidence type="ECO:0000313" key="2">
    <source>
        <dbReference type="WBParaSite" id="SMTH1_2120.1"/>
    </source>
</evidence>
<dbReference type="Proteomes" id="UP000050791">
    <property type="component" value="Unassembled WGS sequence"/>
</dbReference>
<protein>
    <submittedName>
        <fullName evidence="2">Uncharacterized protein</fullName>
    </submittedName>
</protein>